<dbReference type="Gene3D" id="2.130.10.10">
    <property type="entry name" value="YVTN repeat-like/Quinoprotein amine dehydrogenase"/>
    <property type="match status" value="3"/>
</dbReference>
<dbReference type="EMBL" id="KN824365">
    <property type="protein sequence ID" value="KIM22045.1"/>
    <property type="molecule type" value="Genomic_DNA"/>
</dbReference>
<feature type="repeat" description="WD" evidence="3">
    <location>
        <begin position="1005"/>
        <end position="1046"/>
    </location>
</feature>
<dbReference type="SUPFAM" id="SSF50978">
    <property type="entry name" value="WD40 repeat-like"/>
    <property type="match status" value="2"/>
</dbReference>
<dbReference type="PANTHER" id="PTHR22847:SF637">
    <property type="entry name" value="WD REPEAT DOMAIN 5B"/>
    <property type="match status" value="1"/>
</dbReference>
<feature type="repeat" description="WD" evidence="3">
    <location>
        <begin position="1094"/>
        <end position="1135"/>
    </location>
</feature>
<feature type="region of interest" description="Disordered" evidence="4">
    <location>
        <begin position="1"/>
        <end position="21"/>
    </location>
</feature>
<dbReference type="GO" id="GO:1990234">
    <property type="term" value="C:transferase complex"/>
    <property type="evidence" value="ECO:0007669"/>
    <property type="project" value="UniProtKB-ARBA"/>
</dbReference>
<dbReference type="PROSITE" id="PS50837">
    <property type="entry name" value="NACHT"/>
    <property type="match status" value="1"/>
</dbReference>
<keyword evidence="2" id="KW-0677">Repeat</keyword>
<dbReference type="InterPro" id="IPR056884">
    <property type="entry name" value="NPHP3-like_N"/>
</dbReference>
<dbReference type="PRINTS" id="PR00320">
    <property type="entry name" value="GPROTEINBRPT"/>
</dbReference>
<dbReference type="SUPFAM" id="SSF52540">
    <property type="entry name" value="P-loop containing nucleoside triphosphate hydrolases"/>
    <property type="match status" value="1"/>
</dbReference>
<feature type="domain" description="NACHT" evidence="5">
    <location>
        <begin position="117"/>
        <end position="264"/>
    </location>
</feature>
<dbReference type="Pfam" id="PF00400">
    <property type="entry name" value="WD40"/>
    <property type="match status" value="4"/>
</dbReference>
<organism evidence="6 7">
    <name type="scientific">Serendipita vermifera MAFF 305830</name>
    <dbReference type="NCBI Taxonomy" id="933852"/>
    <lineage>
        <taxon>Eukaryota</taxon>
        <taxon>Fungi</taxon>
        <taxon>Dikarya</taxon>
        <taxon>Basidiomycota</taxon>
        <taxon>Agaricomycotina</taxon>
        <taxon>Agaricomycetes</taxon>
        <taxon>Sebacinales</taxon>
        <taxon>Serendipitaceae</taxon>
        <taxon>Serendipita</taxon>
    </lineage>
</organism>
<dbReference type="PANTHER" id="PTHR22847">
    <property type="entry name" value="WD40 REPEAT PROTEIN"/>
    <property type="match status" value="1"/>
</dbReference>
<dbReference type="InterPro" id="IPR015943">
    <property type="entry name" value="WD40/YVTN_repeat-like_dom_sf"/>
</dbReference>
<dbReference type="HOGENOM" id="CLU_000288_6_3_1"/>
<dbReference type="PROSITE" id="PS50082">
    <property type="entry name" value="WD_REPEATS_2"/>
    <property type="match status" value="4"/>
</dbReference>
<evidence type="ECO:0000313" key="6">
    <source>
        <dbReference type="EMBL" id="KIM22045.1"/>
    </source>
</evidence>
<proteinExistence type="predicted"/>
<accession>A0A0C3ABM7</accession>
<sequence>MTPKSSLNAANERITSTDKEGGALKPVAKMALKGDLVAELETNLEKSFRMLMRQVHLSILQLAMRVSTSLTQTKLGHFLRNAVNARGERVKPLAPGTRLSIINRLVEWGNSNDTHDRIFWLNDEAGTGKSSIAAHMANKWREEGALGARFFFDRSGGRDLWNLGRFCTTLAKEMSDNHPLAHALYFEMLPNTPDLEDQSFTDAFNLLVVSVAEQLGKRTPTPLIFVIDALDECDVDDVPLLVDSVFESLSRLPAHVRFLLTSRPTMEMKAILGNLPNVGGKDAVLLDVRNGDFARDHDIMIYVQHTLKQFSVTDQNTIIQCASGVFLWAFLACETLLRTIVPKKTLSMFENKANNPTMQILYEAALEAALPVEPSPHTMNLFRSVLQGVVLPYTPVSIFSVQSFFPHQAQETVQGDEYVDHFVKKLGSIMKDGTPFLPIHILHPTFREFIEDQRHGTKFYIAPPIGHYTIAIASLAILTKNLCSNVLGLDDGKSPLPTYVPPEFEPPIRLSSDIEAPLRYAVAYWAKHGSLAVEEDDRIQIIVQNFFKARLLLWIEWASAIQALSECIESLRQLRRALQVQVPSKENTLATTWCSDALRFLLKNSPTIEKCGLQAWMSALVFTPKHSLVYQTFSTQSLRPLPLLLTPYEESSNSSWILLQSKGEVLHSEFSPDGKRILSHGITSGSLRLWNVKRRKVISRMKGGHNQKLSVAKFSPDGSLIVSGSEDGVVCVWDGFTGALKERLPLVHKAAIYHLVFGLGNSCVVGVDEDNKMWRWLLGRTNAALDRAKSFGTLHTGEVVEMFCSPNSRVLATFSTDKSIRLWDLETCAPVGEPMICTSSLASGSFSRDGEKIVAGHTGGTVTIWNAASRTLVHSLETGLRSAHLLAVPPKGNLVAVADKYLCLIDISKGEEVCPRINERVSSLAFDDSGNRLIIGSWKNDIIVCTMRSSEPTITLERADLKGHTHSAASVCSILNGRLVLSSSPQDGTLRIWDTDLLNESDVPVEKPHETVKCVAGSNDGTYFISAGENGTFQMWDFASGQKIRGAFRSDQGEVTRLLFSSTNNSLWASAHSKGKVSVWHGEGEDEDPTEYKLDCDEGYVKCMAFTDENTYLATGHHTQVILLWELASHSCIAKYTCTSTPDSITFSHDGRYLASTFPKGGIQLRDVQTHQVIEAPEGVDQNHSSRDVDYVAFSPNGRSILLRQSSSFRLFDMHDSMRCYALFTKPHELHIIDPVWRPVFTADSAYVVYWKYTFHVEPLLQQKDDYPKHLVPCQGPNVPERPTSPLRVNKSLGLVYSVYWPDPILRIPADVRVTTWVAHGNTIGFGSSDGRVFVLRFPEVGPWK</sequence>
<evidence type="ECO:0000256" key="4">
    <source>
        <dbReference type="SAM" id="MobiDB-lite"/>
    </source>
</evidence>
<dbReference type="OrthoDB" id="10263272at2759"/>
<dbReference type="InterPro" id="IPR020472">
    <property type="entry name" value="WD40_PAC1"/>
</dbReference>
<dbReference type="Gene3D" id="3.40.50.300">
    <property type="entry name" value="P-loop containing nucleotide triphosphate hydrolases"/>
    <property type="match status" value="1"/>
</dbReference>
<reference evidence="6 7" key="1">
    <citation type="submission" date="2014-04" db="EMBL/GenBank/DDBJ databases">
        <authorList>
            <consortium name="DOE Joint Genome Institute"/>
            <person name="Kuo A."/>
            <person name="Zuccaro A."/>
            <person name="Kohler A."/>
            <person name="Nagy L.G."/>
            <person name="Floudas D."/>
            <person name="Copeland A."/>
            <person name="Barry K.W."/>
            <person name="Cichocki N."/>
            <person name="Veneault-Fourrey C."/>
            <person name="LaButti K."/>
            <person name="Lindquist E.A."/>
            <person name="Lipzen A."/>
            <person name="Lundell T."/>
            <person name="Morin E."/>
            <person name="Murat C."/>
            <person name="Sun H."/>
            <person name="Tunlid A."/>
            <person name="Henrissat B."/>
            <person name="Grigoriev I.V."/>
            <person name="Hibbett D.S."/>
            <person name="Martin F."/>
            <person name="Nordberg H.P."/>
            <person name="Cantor M.N."/>
            <person name="Hua S.X."/>
        </authorList>
    </citation>
    <scope>NUCLEOTIDE SEQUENCE [LARGE SCALE GENOMIC DNA]</scope>
    <source>
        <strain evidence="6 7">MAFF 305830</strain>
    </source>
</reference>
<dbReference type="CDD" id="cd00200">
    <property type="entry name" value="WD40"/>
    <property type="match status" value="1"/>
</dbReference>
<gene>
    <name evidence="6" type="ORF">M408DRAFT_294008</name>
</gene>
<evidence type="ECO:0000256" key="3">
    <source>
        <dbReference type="PROSITE-ProRule" id="PRU00221"/>
    </source>
</evidence>
<evidence type="ECO:0000256" key="1">
    <source>
        <dbReference type="ARBA" id="ARBA00022574"/>
    </source>
</evidence>
<dbReference type="InterPro" id="IPR001680">
    <property type="entry name" value="WD40_rpt"/>
</dbReference>
<keyword evidence="7" id="KW-1185">Reference proteome</keyword>
<dbReference type="Pfam" id="PF24883">
    <property type="entry name" value="NPHP3_N"/>
    <property type="match status" value="1"/>
</dbReference>
<dbReference type="InterPro" id="IPR027417">
    <property type="entry name" value="P-loop_NTPase"/>
</dbReference>
<reference evidence="7" key="2">
    <citation type="submission" date="2015-01" db="EMBL/GenBank/DDBJ databases">
        <title>Evolutionary Origins and Diversification of the Mycorrhizal Mutualists.</title>
        <authorList>
            <consortium name="DOE Joint Genome Institute"/>
            <consortium name="Mycorrhizal Genomics Consortium"/>
            <person name="Kohler A."/>
            <person name="Kuo A."/>
            <person name="Nagy L.G."/>
            <person name="Floudas D."/>
            <person name="Copeland A."/>
            <person name="Barry K.W."/>
            <person name="Cichocki N."/>
            <person name="Veneault-Fourrey C."/>
            <person name="LaButti K."/>
            <person name="Lindquist E.A."/>
            <person name="Lipzen A."/>
            <person name="Lundell T."/>
            <person name="Morin E."/>
            <person name="Murat C."/>
            <person name="Riley R."/>
            <person name="Ohm R."/>
            <person name="Sun H."/>
            <person name="Tunlid A."/>
            <person name="Henrissat B."/>
            <person name="Grigoriev I.V."/>
            <person name="Hibbett D.S."/>
            <person name="Martin F."/>
        </authorList>
    </citation>
    <scope>NUCLEOTIDE SEQUENCE [LARGE SCALE GENOMIC DNA]</scope>
    <source>
        <strain evidence="7">MAFF 305830</strain>
    </source>
</reference>
<keyword evidence="1 3" id="KW-0853">WD repeat</keyword>
<dbReference type="InterPro" id="IPR036322">
    <property type="entry name" value="WD40_repeat_dom_sf"/>
</dbReference>
<dbReference type="InterPro" id="IPR007111">
    <property type="entry name" value="NACHT_NTPase"/>
</dbReference>
<name>A0A0C3ABM7_SERVB</name>
<evidence type="ECO:0000256" key="2">
    <source>
        <dbReference type="ARBA" id="ARBA00022737"/>
    </source>
</evidence>
<dbReference type="SUPFAM" id="SSF69322">
    <property type="entry name" value="Tricorn protease domain 2"/>
    <property type="match status" value="1"/>
</dbReference>
<dbReference type="SMART" id="SM00320">
    <property type="entry name" value="WD40"/>
    <property type="match status" value="10"/>
</dbReference>
<evidence type="ECO:0000259" key="5">
    <source>
        <dbReference type="PROSITE" id="PS50837"/>
    </source>
</evidence>
<dbReference type="PROSITE" id="PS50294">
    <property type="entry name" value="WD_REPEATS_REGION"/>
    <property type="match status" value="2"/>
</dbReference>
<protein>
    <recommendedName>
        <fullName evidence="5">NACHT domain-containing protein</fullName>
    </recommendedName>
</protein>
<evidence type="ECO:0000313" key="7">
    <source>
        <dbReference type="Proteomes" id="UP000054097"/>
    </source>
</evidence>
<dbReference type="Proteomes" id="UP000054097">
    <property type="component" value="Unassembled WGS sequence"/>
</dbReference>
<feature type="repeat" description="WD" evidence="3">
    <location>
        <begin position="792"/>
        <end position="827"/>
    </location>
</feature>
<feature type="repeat" description="WD" evidence="3">
    <location>
        <begin position="702"/>
        <end position="734"/>
    </location>
</feature>
<dbReference type="STRING" id="933852.A0A0C3ABM7"/>